<feature type="transmembrane region" description="Helical" evidence="1">
    <location>
        <begin position="21"/>
        <end position="42"/>
    </location>
</feature>
<feature type="transmembrane region" description="Helical" evidence="1">
    <location>
        <begin position="196"/>
        <end position="214"/>
    </location>
</feature>
<accession>A0A2T4HRU5</accession>
<evidence type="ECO:0000313" key="2">
    <source>
        <dbReference type="EMBL" id="PTD18514.1"/>
    </source>
</evidence>
<comment type="caution">
    <text evidence="2">The sequence shown here is derived from an EMBL/GenBank/DDBJ whole genome shotgun (WGS) entry which is preliminary data.</text>
</comment>
<keyword evidence="1" id="KW-0472">Membrane</keyword>
<dbReference type="RefSeq" id="WP_015459289.1">
    <property type="nucleotide sequence ID" value="NZ_PHHF01000063.1"/>
</dbReference>
<protein>
    <recommendedName>
        <fullName evidence="4">DUF4337 domain-containing protein</fullName>
    </recommendedName>
</protein>
<keyword evidence="1" id="KW-1133">Transmembrane helix</keyword>
<feature type="transmembrane region" description="Helical" evidence="1">
    <location>
        <begin position="168"/>
        <end position="189"/>
    </location>
</feature>
<name>A0A2T4HRU5_9SPHN</name>
<keyword evidence="1" id="KW-0812">Transmembrane</keyword>
<dbReference type="AlphaFoldDB" id="A0A2T4HRU5"/>
<evidence type="ECO:0008006" key="4">
    <source>
        <dbReference type="Google" id="ProtNLM"/>
    </source>
</evidence>
<reference evidence="2 3" key="1">
    <citation type="submission" date="2017-11" db="EMBL/GenBank/DDBJ databases">
        <title>Sphingomonas oleivorans sp. nov., isolated from oil-contaminated soil.</title>
        <authorList>
            <person name="Wang L."/>
            <person name="Chen L."/>
        </authorList>
    </citation>
    <scope>NUCLEOTIDE SEQUENCE [LARGE SCALE GENOMIC DNA]</scope>
    <source>
        <strain evidence="2 3">K101</strain>
    </source>
</reference>
<dbReference type="Proteomes" id="UP000241206">
    <property type="component" value="Unassembled WGS sequence"/>
</dbReference>
<evidence type="ECO:0000313" key="3">
    <source>
        <dbReference type="Proteomes" id="UP000241206"/>
    </source>
</evidence>
<gene>
    <name evidence="2" type="ORF">CV103_14700</name>
</gene>
<proteinExistence type="predicted"/>
<sequence>MDEEAETIEAAQRRHERHLDLAEIIAALVLSVAAFLTSWAGFQAALWDGEQAAAYTRAGAARVEASRLAMQNGQLEAVDLFLFSQWLDAVAQEEPRLQAFYHRRFRPAFRPAFDAWIALKPLHNLSAPPTPFAMTDYAMPLRNEAARMEREADRLFADGERANNISDAFVQATVILALALFLGGIGQTFKRPRVRLALISLAAVACIVGLVQLLQLPALRLTMG</sequence>
<dbReference type="EMBL" id="PHHF01000063">
    <property type="protein sequence ID" value="PTD18514.1"/>
    <property type="molecule type" value="Genomic_DNA"/>
</dbReference>
<evidence type="ECO:0000256" key="1">
    <source>
        <dbReference type="SAM" id="Phobius"/>
    </source>
</evidence>
<organism evidence="2 3">
    <name type="scientific">Edaphosphingomonas fennica</name>
    <dbReference type="NCBI Taxonomy" id="114404"/>
    <lineage>
        <taxon>Bacteria</taxon>
        <taxon>Pseudomonadati</taxon>
        <taxon>Pseudomonadota</taxon>
        <taxon>Alphaproteobacteria</taxon>
        <taxon>Sphingomonadales</taxon>
        <taxon>Rhizorhabdaceae</taxon>
        <taxon>Edaphosphingomonas</taxon>
    </lineage>
</organism>
<keyword evidence="3" id="KW-1185">Reference proteome</keyword>